<dbReference type="GO" id="GO:0009567">
    <property type="term" value="P:double fertilization forming a zygote and endosperm"/>
    <property type="evidence" value="ECO:0007669"/>
    <property type="project" value="InterPro"/>
</dbReference>
<dbReference type="InterPro" id="IPR008502">
    <property type="entry name" value="Prolamin-like"/>
</dbReference>
<sequence length="121" mass="13211">MVFFVLLTWACLWSTSMARPLATGMSLAARIQADGSMECWDALLELRACTGEVILFFLNGETYLGPSCCRAIDIIEHQCWPSLIFTLGFTSEEGNILRGYCDASDFLPPPPSPYPGPATGP</sequence>
<comment type="subcellular location">
    <subcellularLocation>
        <location evidence="1">Cytoplasmic vesicle</location>
    </subcellularLocation>
    <subcellularLocation>
        <location evidence="2">Secreted</location>
    </subcellularLocation>
</comment>
<organism evidence="11 12">
    <name type="scientific">Cinnamomum micranthum f. kanehirae</name>
    <dbReference type="NCBI Taxonomy" id="337451"/>
    <lineage>
        <taxon>Eukaryota</taxon>
        <taxon>Viridiplantae</taxon>
        <taxon>Streptophyta</taxon>
        <taxon>Embryophyta</taxon>
        <taxon>Tracheophyta</taxon>
        <taxon>Spermatophyta</taxon>
        <taxon>Magnoliopsida</taxon>
        <taxon>Magnoliidae</taxon>
        <taxon>Laurales</taxon>
        <taxon>Lauraceae</taxon>
        <taxon>Cinnamomum</taxon>
    </lineage>
</organism>
<dbReference type="InterPro" id="IPR044711">
    <property type="entry name" value="EC11-15"/>
</dbReference>
<dbReference type="Proteomes" id="UP000283530">
    <property type="component" value="Unassembled WGS sequence"/>
</dbReference>
<evidence type="ECO:0000256" key="6">
    <source>
        <dbReference type="ARBA" id="ARBA00023329"/>
    </source>
</evidence>
<keyword evidence="4 9" id="KW-0732">Signal</keyword>
<keyword evidence="5" id="KW-0278">Fertilization</keyword>
<gene>
    <name evidence="11" type="ORF">CKAN_02378800</name>
</gene>
<reference evidence="11 12" key="1">
    <citation type="journal article" date="2019" name="Nat. Plants">
        <title>Stout camphor tree genome fills gaps in understanding of flowering plant genome evolution.</title>
        <authorList>
            <person name="Chaw S.M."/>
            <person name="Liu Y.C."/>
            <person name="Wu Y.W."/>
            <person name="Wang H.Y."/>
            <person name="Lin C.I."/>
            <person name="Wu C.S."/>
            <person name="Ke H.M."/>
            <person name="Chang L.Y."/>
            <person name="Hsu C.Y."/>
            <person name="Yang H.T."/>
            <person name="Sudianto E."/>
            <person name="Hsu M.H."/>
            <person name="Wu K.P."/>
            <person name="Wang L.N."/>
            <person name="Leebens-Mack J.H."/>
            <person name="Tsai I.J."/>
        </authorList>
    </citation>
    <scope>NUCLEOTIDE SEQUENCE [LARGE SCALE GENOMIC DNA]</scope>
    <source>
        <strain evidence="12">cv. Chaw 1501</strain>
        <tissue evidence="11">Young leaves</tissue>
    </source>
</reference>
<dbReference type="STRING" id="337451.A0A3S3N273"/>
<evidence type="ECO:0000256" key="2">
    <source>
        <dbReference type="ARBA" id="ARBA00004613"/>
    </source>
</evidence>
<keyword evidence="12" id="KW-1185">Reference proteome</keyword>
<keyword evidence="3" id="KW-0964">Secreted</keyword>
<evidence type="ECO:0000313" key="11">
    <source>
        <dbReference type="EMBL" id="RWR94492.1"/>
    </source>
</evidence>
<name>A0A3S3N273_9MAGN</name>
<evidence type="ECO:0000256" key="1">
    <source>
        <dbReference type="ARBA" id="ARBA00004541"/>
    </source>
</evidence>
<dbReference type="PANTHER" id="PTHR35293:SF1">
    <property type="entry name" value="EGG CELL-SECRETED PROTEIN 1.5"/>
    <property type="match status" value="1"/>
</dbReference>
<protein>
    <submittedName>
        <fullName evidence="11">Egg cell-secreted protein 1.4-like protein</fullName>
    </submittedName>
</protein>
<evidence type="ECO:0000256" key="8">
    <source>
        <dbReference type="ARBA" id="ARBA00034484"/>
    </source>
</evidence>
<comment type="similarity">
    <text evidence="8">Belongs to the plant egg cell-secreted peptide family.</text>
</comment>
<comment type="function">
    <text evidence="7">Involved in the regulation of gamete interactions during the double fertilization and to prevent multiple-pollen tube attraction; mediates the redistribution of the gamete fusogen HAP2/GCS1 to the cell surface after secretion upon sperm arrival.</text>
</comment>
<dbReference type="PANTHER" id="PTHR35293">
    <property type="entry name" value="EGG CELL-SECRETED PROTEIN 1.5"/>
    <property type="match status" value="1"/>
</dbReference>
<feature type="domain" description="Prolamin-like" evidence="10">
    <location>
        <begin position="38"/>
        <end position="102"/>
    </location>
</feature>
<dbReference type="GO" id="GO:0005576">
    <property type="term" value="C:extracellular region"/>
    <property type="evidence" value="ECO:0007669"/>
    <property type="project" value="UniProtKB-SubCell"/>
</dbReference>
<dbReference type="GO" id="GO:2000008">
    <property type="term" value="P:regulation of protein localization to cell surface"/>
    <property type="evidence" value="ECO:0007669"/>
    <property type="project" value="UniProtKB-ARBA"/>
</dbReference>
<comment type="caution">
    <text evidence="11">The sequence shown here is derived from an EMBL/GenBank/DDBJ whole genome shotgun (WGS) entry which is preliminary data.</text>
</comment>
<evidence type="ECO:0000259" key="10">
    <source>
        <dbReference type="Pfam" id="PF05617"/>
    </source>
</evidence>
<dbReference type="GO" id="GO:0031410">
    <property type="term" value="C:cytoplasmic vesicle"/>
    <property type="evidence" value="ECO:0007669"/>
    <property type="project" value="UniProtKB-SubCell"/>
</dbReference>
<proteinExistence type="inferred from homology"/>
<keyword evidence="6" id="KW-0968">Cytoplasmic vesicle</keyword>
<evidence type="ECO:0000256" key="3">
    <source>
        <dbReference type="ARBA" id="ARBA00022525"/>
    </source>
</evidence>
<dbReference type="GO" id="GO:0080155">
    <property type="term" value="P:regulation of double fertilization forming a zygote and endosperm"/>
    <property type="evidence" value="ECO:0007669"/>
    <property type="project" value="UniProtKB-ARBA"/>
</dbReference>
<evidence type="ECO:0000256" key="4">
    <source>
        <dbReference type="ARBA" id="ARBA00022729"/>
    </source>
</evidence>
<dbReference type="AlphaFoldDB" id="A0A3S3N273"/>
<evidence type="ECO:0000256" key="5">
    <source>
        <dbReference type="ARBA" id="ARBA00023279"/>
    </source>
</evidence>
<feature type="signal peptide" evidence="9">
    <location>
        <begin position="1"/>
        <end position="18"/>
    </location>
</feature>
<evidence type="ECO:0000256" key="7">
    <source>
        <dbReference type="ARBA" id="ARBA00034457"/>
    </source>
</evidence>
<dbReference type="EMBL" id="QPKB01000011">
    <property type="protein sequence ID" value="RWR94492.1"/>
    <property type="molecule type" value="Genomic_DNA"/>
</dbReference>
<evidence type="ECO:0000256" key="9">
    <source>
        <dbReference type="SAM" id="SignalP"/>
    </source>
</evidence>
<dbReference type="OrthoDB" id="776947at2759"/>
<dbReference type="Pfam" id="PF05617">
    <property type="entry name" value="Prolamin_like"/>
    <property type="match status" value="1"/>
</dbReference>
<accession>A0A3S3N273</accession>
<evidence type="ECO:0000313" key="12">
    <source>
        <dbReference type="Proteomes" id="UP000283530"/>
    </source>
</evidence>
<feature type="chain" id="PRO_5018778810" evidence="9">
    <location>
        <begin position="19"/>
        <end position="121"/>
    </location>
</feature>